<gene>
    <name evidence="1" type="ORF">M124_4939</name>
</gene>
<proteinExistence type="predicted"/>
<reference evidence="1 2" key="1">
    <citation type="submission" date="2014-02" db="EMBL/GenBank/DDBJ databases">
        <authorList>
            <person name="Sears C."/>
            <person name="Carroll K."/>
            <person name="Sack B.R."/>
            <person name="Qadri F."/>
            <person name="Myers L.L."/>
            <person name="Chung G.-T."/>
            <person name="Escheverria P."/>
            <person name="Fraser C.M."/>
            <person name="Sadzewicz L."/>
            <person name="Shefchek K.A."/>
            <person name="Tallon L."/>
            <person name="Das S.P."/>
            <person name="Daugherty S."/>
            <person name="Mongodin E.F."/>
        </authorList>
    </citation>
    <scope>NUCLEOTIDE SEQUENCE [LARGE SCALE GENOMIC DNA]</scope>
    <source>
        <strain evidence="2">3988T(B)14</strain>
    </source>
</reference>
<dbReference type="AlphaFoldDB" id="A0A015T166"/>
<comment type="caution">
    <text evidence="1">The sequence shown here is derived from an EMBL/GenBank/DDBJ whole genome shotgun (WGS) entry which is preliminary data.</text>
</comment>
<name>A0A015T166_BACFG</name>
<sequence length="63" mass="7459">MDLLLYCLSVTYILCKDKSKRDKNGTKSARKYLNLGKYNGLIKNRHTFITSYKSVGFNRFRYI</sequence>
<protein>
    <submittedName>
        <fullName evidence="1">Uncharacterized protein</fullName>
    </submittedName>
</protein>
<organism evidence="1 2">
    <name type="scientific">Bacteroides fragilis str. 3988T(B)14</name>
    <dbReference type="NCBI Taxonomy" id="1339315"/>
    <lineage>
        <taxon>Bacteria</taxon>
        <taxon>Pseudomonadati</taxon>
        <taxon>Bacteroidota</taxon>
        <taxon>Bacteroidia</taxon>
        <taxon>Bacteroidales</taxon>
        <taxon>Bacteroidaceae</taxon>
        <taxon>Bacteroides</taxon>
    </lineage>
</organism>
<dbReference type="EMBL" id="JGCY01000210">
    <property type="protein sequence ID" value="EXY76222.1"/>
    <property type="molecule type" value="Genomic_DNA"/>
</dbReference>
<accession>A0A015T166</accession>
<evidence type="ECO:0000313" key="1">
    <source>
        <dbReference type="EMBL" id="EXY76222.1"/>
    </source>
</evidence>
<evidence type="ECO:0000313" key="2">
    <source>
        <dbReference type="Proteomes" id="UP000020529"/>
    </source>
</evidence>
<dbReference type="Proteomes" id="UP000020529">
    <property type="component" value="Unassembled WGS sequence"/>
</dbReference>